<dbReference type="STRING" id="1447782.SAMN05444417_0384"/>
<evidence type="ECO:0000313" key="3">
    <source>
        <dbReference type="Proteomes" id="UP000184292"/>
    </source>
</evidence>
<dbReference type="AlphaFoldDB" id="A0A1M6AE56"/>
<reference evidence="2 3" key="1">
    <citation type="submission" date="2016-11" db="EMBL/GenBank/DDBJ databases">
        <authorList>
            <person name="Jaros S."/>
            <person name="Januszkiewicz K."/>
            <person name="Wedrychowicz H."/>
        </authorList>
    </citation>
    <scope>NUCLEOTIDE SEQUENCE [LARGE SCALE GENOMIC DNA]</scope>
    <source>
        <strain evidence="2 3">DSM 100565</strain>
    </source>
</reference>
<proteinExistence type="predicted"/>
<dbReference type="RefSeq" id="WP_073326037.1">
    <property type="nucleotide sequence ID" value="NZ_FQYO01000001.1"/>
</dbReference>
<keyword evidence="3" id="KW-1185">Reference proteome</keyword>
<dbReference type="EMBL" id="FQYO01000001">
    <property type="protein sequence ID" value="SHI34702.1"/>
    <property type="molecule type" value="Genomic_DNA"/>
</dbReference>
<organism evidence="2 3">
    <name type="scientific">Wenxinia saemankumensis</name>
    <dbReference type="NCBI Taxonomy" id="1447782"/>
    <lineage>
        <taxon>Bacteria</taxon>
        <taxon>Pseudomonadati</taxon>
        <taxon>Pseudomonadota</taxon>
        <taxon>Alphaproteobacteria</taxon>
        <taxon>Rhodobacterales</taxon>
        <taxon>Roseobacteraceae</taxon>
        <taxon>Wenxinia</taxon>
    </lineage>
</organism>
<feature type="transmembrane region" description="Helical" evidence="1">
    <location>
        <begin position="12"/>
        <end position="36"/>
    </location>
</feature>
<evidence type="ECO:0000256" key="1">
    <source>
        <dbReference type="SAM" id="Phobius"/>
    </source>
</evidence>
<keyword evidence="1" id="KW-1133">Transmembrane helix</keyword>
<gene>
    <name evidence="2" type="ORF">SAMN05444417_0384</name>
</gene>
<sequence length="202" mass="22191">MWTWLSSYAAQISAIADVAMVLIWLTYLHVFVISYLRSNRTAIHIGMVTGARADARCVIANVGSAPVYLLGVAADMDCAGTIQPVLLTDRLELQDQDLADPRQRTTQGTLGPGEARDIGSFRDLVDRAAIRLGHDLPFDGCEAMTLTAVVATREASSSLQGGFKRFGIAWEDGQAIFSSPDLLTRQIRSGRRRRRLRKVLTE</sequence>
<dbReference type="OrthoDB" id="7406133at2"/>
<dbReference type="Proteomes" id="UP000184292">
    <property type="component" value="Unassembled WGS sequence"/>
</dbReference>
<evidence type="ECO:0000313" key="2">
    <source>
        <dbReference type="EMBL" id="SHI34702.1"/>
    </source>
</evidence>
<name>A0A1M6AE56_9RHOB</name>
<keyword evidence="1" id="KW-0812">Transmembrane</keyword>
<protein>
    <submittedName>
        <fullName evidence="2">Uncharacterized protein</fullName>
    </submittedName>
</protein>
<accession>A0A1M6AE56</accession>
<keyword evidence="1" id="KW-0472">Membrane</keyword>